<evidence type="ECO:0008006" key="12">
    <source>
        <dbReference type="Google" id="ProtNLM"/>
    </source>
</evidence>
<evidence type="ECO:0000256" key="8">
    <source>
        <dbReference type="ARBA" id="ARBA00034708"/>
    </source>
</evidence>
<comment type="subcellular location">
    <subcellularLocation>
        <location evidence="1">Cell membrane</location>
        <topology evidence="1">Multi-pass membrane protein</topology>
    </subcellularLocation>
</comment>
<keyword evidence="2" id="KW-0813">Transport</keyword>
<dbReference type="PANTHER" id="PTHR33281">
    <property type="entry name" value="UPF0187 PROTEIN YNEE"/>
    <property type="match status" value="1"/>
</dbReference>
<dbReference type="Proteomes" id="UP000239366">
    <property type="component" value="Unassembled WGS sequence"/>
</dbReference>
<keyword evidence="3" id="KW-1003">Cell membrane</keyword>
<dbReference type="Pfam" id="PF25539">
    <property type="entry name" value="Bestrophin_2"/>
    <property type="match status" value="1"/>
</dbReference>
<dbReference type="InterPro" id="IPR044669">
    <property type="entry name" value="YneE/VCCN1/2-like"/>
</dbReference>
<evidence type="ECO:0000256" key="1">
    <source>
        <dbReference type="ARBA" id="ARBA00004651"/>
    </source>
</evidence>
<evidence type="ECO:0000256" key="2">
    <source>
        <dbReference type="ARBA" id="ARBA00022448"/>
    </source>
</evidence>
<feature type="transmembrane region" description="Helical" evidence="9">
    <location>
        <begin position="49"/>
        <end position="68"/>
    </location>
</feature>
<dbReference type="PANTHER" id="PTHR33281:SF19">
    <property type="entry name" value="VOLTAGE-DEPENDENT ANION CHANNEL-FORMING PROTEIN YNEE"/>
    <property type="match status" value="1"/>
</dbReference>
<keyword evidence="4 9" id="KW-0812">Transmembrane</keyword>
<accession>A0A2S7T8B6</accession>
<dbReference type="RefSeq" id="WP_105001846.1">
    <property type="nucleotide sequence ID" value="NZ_MQVX01000001.1"/>
</dbReference>
<dbReference type="EMBL" id="MQVX01000001">
    <property type="protein sequence ID" value="PQJ16172.1"/>
    <property type="molecule type" value="Genomic_DNA"/>
</dbReference>
<evidence type="ECO:0000256" key="4">
    <source>
        <dbReference type="ARBA" id="ARBA00022692"/>
    </source>
</evidence>
<feature type="transmembrane region" description="Helical" evidence="9">
    <location>
        <begin position="21"/>
        <end position="37"/>
    </location>
</feature>
<proteinExistence type="inferred from homology"/>
<comment type="similarity">
    <text evidence="8">Belongs to the anion channel-forming bestrophin (TC 1.A.46) family.</text>
</comment>
<protein>
    <recommendedName>
        <fullName evidence="12">Multidrug transporter</fullName>
    </recommendedName>
</protein>
<evidence type="ECO:0000313" key="10">
    <source>
        <dbReference type="EMBL" id="PQJ16172.1"/>
    </source>
</evidence>
<keyword evidence="11" id="KW-1185">Reference proteome</keyword>
<keyword evidence="7 9" id="KW-0472">Membrane</keyword>
<dbReference type="OrthoDB" id="445589at2"/>
<evidence type="ECO:0000256" key="6">
    <source>
        <dbReference type="ARBA" id="ARBA00023065"/>
    </source>
</evidence>
<gene>
    <name evidence="10" type="ORF">BST99_10935</name>
</gene>
<feature type="transmembrane region" description="Helical" evidence="9">
    <location>
        <begin position="281"/>
        <end position="299"/>
    </location>
</feature>
<evidence type="ECO:0000256" key="3">
    <source>
        <dbReference type="ARBA" id="ARBA00022475"/>
    </source>
</evidence>
<feature type="transmembrane region" description="Helical" evidence="9">
    <location>
        <begin position="240"/>
        <end position="261"/>
    </location>
</feature>
<evidence type="ECO:0000256" key="7">
    <source>
        <dbReference type="ARBA" id="ARBA00023136"/>
    </source>
</evidence>
<reference evidence="11" key="1">
    <citation type="submission" date="2016-11" db="EMBL/GenBank/DDBJ databases">
        <title>Trade-off between light-utilization and light-protection in marine flavobacteria.</title>
        <authorList>
            <person name="Kumagai Y."/>
            <person name="Yoshizawa S."/>
            <person name="Kogure K."/>
        </authorList>
    </citation>
    <scope>NUCLEOTIDE SEQUENCE [LARGE SCALE GENOMIC DNA]</scope>
    <source>
        <strain evidence="11">SG-18</strain>
    </source>
</reference>
<evidence type="ECO:0000256" key="9">
    <source>
        <dbReference type="SAM" id="Phobius"/>
    </source>
</evidence>
<dbReference type="GO" id="GO:0005254">
    <property type="term" value="F:chloride channel activity"/>
    <property type="evidence" value="ECO:0007669"/>
    <property type="project" value="InterPro"/>
</dbReference>
<keyword evidence="5 9" id="KW-1133">Transmembrane helix</keyword>
<sequence>MYTRHLYSARAFARWTRWETLFFLALAALVVVLYHVFEFTFLNVPWTPVALIGTAVAFIVGFQNNAAYGRIWEARKIWGGIVNTSRTWGMKVQDMVNNRYTDNPVTERELKKIQRELVYRHIAWLSALRHGMRQKKKWEVSHLSHTNREWHRIAYIPEQTTPLKDDLLEYLKPKEIEHVMSKGNKATALLYLQSKHLKELVDRGLIWEFSFLELENVLQELFTLQGKSERIKNFPYPRQYASLAYYFVRVFLLLLPFGIVPSFQDIGDHIMEQFPLIGQEFIWLSVPFCAAVSWVFYTMERIARVGENPFEGNPNDVPISTISRGIEIDLRQQMGESDEEIPDQFPETYHVQM</sequence>
<dbReference type="GO" id="GO:0005886">
    <property type="term" value="C:plasma membrane"/>
    <property type="evidence" value="ECO:0007669"/>
    <property type="project" value="UniProtKB-SubCell"/>
</dbReference>
<evidence type="ECO:0000256" key="5">
    <source>
        <dbReference type="ARBA" id="ARBA00022989"/>
    </source>
</evidence>
<keyword evidence="6" id="KW-0406">Ion transport</keyword>
<name>A0A2S7T8B6_9FLAO</name>
<organism evidence="10 11">
    <name type="scientific">Aureicoccus marinus</name>
    <dbReference type="NCBI Taxonomy" id="754435"/>
    <lineage>
        <taxon>Bacteria</taxon>
        <taxon>Pseudomonadati</taxon>
        <taxon>Bacteroidota</taxon>
        <taxon>Flavobacteriia</taxon>
        <taxon>Flavobacteriales</taxon>
        <taxon>Flavobacteriaceae</taxon>
        <taxon>Aureicoccus</taxon>
    </lineage>
</organism>
<evidence type="ECO:0000313" key="11">
    <source>
        <dbReference type="Proteomes" id="UP000239366"/>
    </source>
</evidence>
<dbReference type="AlphaFoldDB" id="A0A2S7T8B6"/>
<comment type="caution">
    <text evidence="10">The sequence shown here is derived from an EMBL/GenBank/DDBJ whole genome shotgun (WGS) entry which is preliminary data.</text>
</comment>